<gene>
    <name evidence="2" type="ORF">MTR67_022721</name>
</gene>
<evidence type="ECO:0000256" key="1">
    <source>
        <dbReference type="SAM" id="MobiDB-lite"/>
    </source>
</evidence>
<dbReference type="Proteomes" id="UP001234989">
    <property type="component" value="Chromosome 5"/>
</dbReference>
<feature type="region of interest" description="Disordered" evidence="1">
    <location>
        <begin position="1"/>
        <end position="31"/>
    </location>
</feature>
<dbReference type="EMBL" id="CP133616">
    <property type="protein sequence ID" value="WMV29336.1"/>
    <property type="molecule type" value="Genomic_DNA"/>
</dbReference>
<name>A0AAF0QZG7_SOLVR</name>
<feature type="compositionally biased region" description="Basic residues" evidence="1">
    <location>
        <begin position="1"/>
        <end position="13"/>
    </location>
</feature>
<evidence type="ECO:0000313" key="2">
    <source>
        <dbReference type="EMBL" id="WMV29336.1"/>
    </source>
</evidence>
<protein>
    <recommendedName>
        <fullName evidence="4">Retrotransposon gag domain-containing protein</fullName>
    </recommendedName>
</protein>
<evidence type="ECO:0000313" key="3">
    <source>
        <dbReference type="Proteomes" id="UP001234989"/>
    </source>
</evidence>
<organism evidence="2 3">
    <name type="scientific">Solanum verrucosum</name>
    <dbReference type="NCBI Taxonomy" id="315347"/>
    <lineage>
        <taxon>Eukaryota</taxon>
        <taxon>Viridiplantae</taxon>
        <taxon>Streptophyta</taxon>
        <taxon>Embryophyta</taxon>
        <taxon>Tracheophyta</taxon>
        <taxon>Spermatophyta</taxon>
        <taxon>Magnoliopsida</taxon>
        <taxon>eudicotyledons</taxon>
        <taxon>Gunneridae</taxon>
        <taxon>Pentapetalae</taxon>
        <taxon>asterids</taxon>
        <taxon>lamiids</taxon>
        <taxon>Solanales</taxon>
        <taxon>Solanaceae</taxon>
        <taxon>Solanoideae</taxon>
        <taxon>Solaneae</taxon>
        <taxon>Solanum</taxon>
    </lineage>
</organism>
<dbReference type="PANTHER" id="PTHR46148">
    <property type="entry name" value="CHROMO DOMAIN-CONTAINING PROTEIN"/>
    <property type="match status" value="1"/>
</dbReference>
<reference evidence="2" key="1">
    <citation type="submission" date="2023-08" db="EMBL/GenBank/DDBJ databases">
        <title>A de novo genome assembly of Solanum verrucosum Schlechtendal, a Mexican diploid species geographically isolated from the other diploid A-genome species in potato relatives.</title>
        <authorList>
            <person name="Hosaka K."/>
        </authorList>
    </citation>
    <scope>NUCLEOTIDE SEQUENCE</scope>
    <source>
        <tissue evidence="2">Young leaves</tissue>
    </source>
</reference>
<evidence type="ECO:0008006" key="4">
    <source>
        <dbReference type="Google" id="ProtNLM"/>
    </source>
</evidence>
<dbReference type="PANTHER" id="PTHR46148:SF56">
    <property type="entry name" value="RETROTRANSPOSON PROTEIN"/>
    <property type="match status" value="1"/>
</dbReference>
<proteinExistence type="predicted"/>
<keyword evidence="3" id="KW-1185">Reference proteome</keyword>
<sequence>MPPRKVVRGRPARRNVDPQDQGVPNAPEVHPMGNVTNTEFQVVINQVGQQRRNRQDVVDTSKICEFLRILKWLSVAEDLKNFVEELQKVFEVMYVVDAERVELAAYKLKGVARVWYVQWKKNGVEGAPIVSWAMFEESFMRHFFPRELREAKDIQEDWQCSLRVIATVKVSSRPSGVSYFYVEECMADPSLIIPIENIGIKDNLSYEEIPIEILHRQVRKWRTKEVTSVKVLWRNHFVEKSTWEAEEDMKNRYPHLFEPR</sequence>
<dbReference type="AlphaFoldDB" id="A0AAF0QZG7"/>
<accession>A0AAF0QZG7</accession>